<name>A0A1X7BNW3_9RHOB</name>
<organism evidence="1 2">
    <name type="scientific">Roseovarius aestuarii</name>
    <dbReference type="NCBI Taxonomy" id="475083"/>
    <lineage>
        <taxon>Bacteria</taxon>
        <taxon>Pseudomonadati</taxon>
        <taxon>Pseudomonadota</taxon>
        <taxon>Alphaproteobacteria</taxon>
        <taxon>Rhodobacterales</taxon>
        <taxon>Roseobacteraceae</taxon>
        <taxon>Roseovarius</taxon>
    </lineage>
</organism>
<dbReference type="EMBL" id="FWXB01000003">
    <property type="protein sequence ID" value="SMC11303.1"/>
    <property type="molecule type" value="Genomic_DNA"/>
</dbReference>
<keyword evidence="2" id="KW-1185">Reference proteome</keyword>
<proteinExistence type="predicted"/>
<evidence type="ECO:0000313" key="2">
    <source>
        <dbReference type="Proteomes" id="UP000193224"/>
    </source>
</evidence>
<evidence type="ECO:0000313" key="1">
    <source>
        <dbReference type="EMBL" id="SMC11303.1"/>
    </source>
</evidence>
<accession>A0A1X7BNW3</accession>
<dbReference type="Proteomes" id="UP000193224">
    <property type="component" value="Unassembled WGS sequence"/>
</dbReference>
<dbReference type="AlphaFoldDB" id="A0A1X7BNW3"/>
<gene>
    <name evidence="1" type="ORF">ROA7745_01115</name>
</gene>
<reference evidence="1 2" key="1">
    <citation type="submission" date="2017-03" db="EMBL/GenBank/DDBJ databases">
        <authorList>
            <person name="Afonso C.L."/>
            <person name="Miller P.J."/>
            <person name="Scott M.A."/>
            <person name="Spackman E."/>
            <person name="Goraichik I."/>
            <person name="Dimitrov K.M."/>
            <person name="Suarez D.L."/>
            <person name="Swayne D.E."/>
        </authorList>
    </citation>
    <scope>NUCLEOTIDE SEQUENCE [LARGE SCALE GENOMIC DNA]</scope>
    <source>
        <strain evidence="1 2">CECT 7745</strain>
    </source>
</reference>
<protein>
    <submittedName>
        <fullName evidence="1">Uncharacterized protein</fullName>
    </submittedName>
</protein>
<sequence length="68" mass="7114">MVTGAETRASDSTRIAANHYGTPDEIVSVAAFLPGRKVACFSGVTTPIDGAFMSSGVIKRNMNPKLPC</sequence>